<feature type="compositionally biased region" description="Low complexity" evidence="8">
    <location>
        <begin position="895"/>
        <end position="905"/>
    </location>
</feature>
<evidence type="ECO:0000256" key="5">
    <source>
        <dbReference type="ARBA" id="ARBA00022989"/>
    </source>
</evidence>
<feature type="compositionally biased region" description="Basic and acidic residues" evidence="8">
    <location>
        <begin position="1136"/>
        <end position="1150"/>
    </location>
</feature>
<feature type="compositionally biased region" description="Polar residues" evidence="8">
    <location>
        <begin position="967"/>
        <end position="982"/>
    </location>
</feature>
<comment type="caution">
    <text evidence="9">The sequence shown here is derived from an EMBL/GenBank/DDBJ whole genome shotgun (WGS) entry which is preliminary data.</text>
</comment>
<feature type="compositionally biased region" description="Polar residues" evidence="8">
    <location>
        <begin position="797"/>
        <end position="816"/>
    </location>
</feature>
<name>A0A210QIQ4_MIZYE</name>
<feature type="transmembrane region" description="Helical" evidence="7">
    <location>
        <begin position="307"/>
        <end position="328"/>
    </location>
</feature>
<dbReference type="InterPro" id="IPR018629">
    <property type="entry name" value="XK-rel"/>
</dbReference>
<feature type="compositionally biased region" description="Polar residues" evidence="8">
    <location>
        <begin position="1227"/>
        <end position="1246"/>
    </location>
</feature>
<evidence type="ECO:0000256" key="3">
    <source>
        <dbReference type="ARBA" id="ARBA00022475"/>
    </source>
</evidence>
<feature type="transmembrane region" description="Helical" evidence="7">
    <location>
        <begin position="250"/>
        <end position="267"/>
    </location>
</feature>
<feature type="region of interest" description="Disordered" evidence="8">
    <location>
        <begin position="580"/>
        <end position="609"/>
    </location>
</feature>
<dbReference type="EMBL" id="NEDP02003460">
    <property type="protein sequence ID" value="OWF48620.1"/>
    <property type="molecule type" value="Genomic_DNA"/>
</dbReference>
<keyword evidence="4 7" id="KW-0812">Transmembrane</keyword>
<feature type="region of interest" description="Disordered" evidence="8">
    <location>
        <begin position="893"/>
        <end position="940"/>
    </location>
</feature>
<keyword evidence="6 7" id="KW-0472">Membrane</keyword>
<feature type="compositionally biased region" description="Polar residues" evidence="8">
    <location>
        <begin position="1272"/>
        <end position="1291"/>
    </location>
</feature>
<feature type="region of interest" description="Disordered" evidence="8">
    <location>
        <begin position="485"/>
        <end position="509"/>
    </location>
</feature>
<feature type="transmembrane region" description="Helical" evidence="7">
    <location>
        <begin position="217"/>
        <end position="238"/>
    </location>
</feature>
<proteinExistence type="inferred from homology"/>
<evidence type="ECO:0000256" key="6">
    <source>
        <dbReference type="ARBA" id="ARBA00023136"/>
    </source>
</evidence>
<reference evidence="9 10" key="1">
    <citation type="journal article" date="2017" name="Nat. Ecol. Evol.">
        <title>Scallop genome provides insights into evolution of bilaterian karyotype and development.</title>
        <authorList>
            <person name="Wang S."/>
            <person name="Zhang J."/>
            <person name="Jiao W."/>
            <person name="Li J."/>
            <person name="Xun X."/>
            <person name="Sun Y."/>
            <person name="Guo X."/>
            <person name="Huan P."/>
            <person name="Dong B."/>
            <person name="Zhang L."/>
            <person name="Hu X."/>
            <person name="Sun X."/>
            <person name="Wang J."/>
            <person name="Zhao C."/>
            <person name="Wang Y."/>
            <person name="Wang D."/>
            <person name="Huang X."/>
            <person name="Wang R."/>
            <person name="Lv J."/>
            <person name="Li Y."/>
            <person name="Zhang Z."/>
            <person name="Liu B."/>
            <person name="Lu W."/>
            <person name="Hui Y."/>
            <person name="Liang J."/>
            <person name="Zhou Z."/>
            <person name="Hou R."/>
            <person name="Li X."/>
            <person name="Liu Y."/>
            <person name="Li H."/>
            <person name="Ning X."/>
            <person name="Lin Y."/>
            <person name="Zhao L."/>
            <person name="Xing Q."/>
            <person name="Dou J."/>
            <person name="Li Y."/>
            <person name="Mao J."/>
            <person name="Guo H."/>
            <person name="Dou H."/>
            <person name="Li T."/>
            <person name="Mu C."/>
            <person name="Jiang W."/>
            <person name="Fu Q."/>
            <person name="Fu X."/>
            <person name="Miao Y."/>
            <person name="Liu J."/>
            <person name="Yu Q."/>
            <person name="Li R."/>
            <person name="Liao H."/>
            <person name="Li X."/>
            <person name="Kong Y."/>
            <person name="Jiang Z."/>
            <person name="Chourrout D."/>
            <person name="Li R."/>
            <person name="Bao Z."/>
        </authorList>
    </citation>
    <scope>NUCLEOTIDE SEQUENCE [LARGE SCALE GENOMIC DNA]</scope>
    <source>
        <strain evidence="9 10">PY_sf001</strain>
    </source>
</reference>
<dbReference type="Pfam" id="PF09815">
    <property type="entry name" value="XK-related"/>
    <property type="match status" value="1"/>
</dbReference>
<gene>
    <name evidence="9" type="ORF">KP79_PYT01144</name>
</gene>
<feature type="region of interest" description="Disordered" evidence="8">
    <location>
        <begin position="1123"/>
        <end position="1169"/>
    </location>
</feature>
<feature type="region of interest" description="Disordered" evidence="8">
    <location>
        <begin position="626"/>
        <end position="656"/>
    </location>
</feature>
<feature type="transmembrane region" description="Helical" evidence="7">
    <location>
        <begin position="43"/>
        <end position="66"/>
    </location>
</feature>
<sequence>MMKKKAFTLYDVLVTILSLFSYVIDVGSDILLIVTFLLDGHQIWASISMAFVALSTFLMQIFSFSWHASDKSLTWKTFLVHALFLAPAHRYFQAIRLGIRAKQTRSRQDLDAVFRANNDICLLRLIECFVESAPQLILQLYIILRYQQFSWVLGLSTVLSLTSMAWSMTAYTDGLRLAYKDKYNRKWLSMLAHTTWQTAMISARVMAIVVFSTLYQAWVFLAMGIHWCVMTFWITLQNADFGETTCEKRLFNSVSGFIYIFCFLNLKDSRARWRILAYHVVVLGENSLLVLLWFLGRPDNTPMWMEVSTIAIVFGGYAVGGVFMMVYYSCCHPTGPKSEQDKNEMAYWFRRFGPRESKPKDAIFEVPKTPAHVADWLNASVNLSLASKADRLDVSHDQRGLTEPQEYSQSLGRSVVGRSYEDSPVMLYQRYNEPSPASTLMESDGEFTKESTKLSYISASSSRHLIDSSSNLSMDSADRYFNSFNRNRSSSSATTDHQYNSSDLETPHKPFTISAINDVSGSYLAPKHTSHDSFYSSPEFKSTDMSPLDAKKLWEESQGRIDETVAQTITIVTHTDLDRRTSHSTITWRKNSPTETDSSQNSNSLHGEYNETNVDHSVLHKQTQLGQGDSRLGLTTRSQYNGDPSQTPNHAKFSPNIPQEEDRFKILNSSHNQEVSSTRCSDHLDGSYSPFNSKFVSDRDEEEPYYHYNMSGTPLVTEQPTLFSPWSPSVEDSIPYIDGSVVHDEGQDTVHESSNNNEGSVLSDWFADISSLHHTQPDRFWTSGINNMSCDRDRSNPEISTTGESSRLSADNNYTDSSEEPRSISSTSFQDRSRDRSHSLSLPPDSSISLYQYSNSQQGESHGNSYVDNLRTKSSHMTSGYCGSKVNISDVTDRSWSSRSQSCESGVDRGQQSSDSRYSGTSYTESDSMNISPHRDYSLSSRSDAISPIYSKTVPTLEDSGYHRSKSTASSLSGTDFTQDVSVSKSGADHSIESASAGDYSCGSRSAGDYSLGSRSAGDYSCGSRSAGDYSLVSNSAGEYSVGLNSAGNNRIESSSDKGYRVGSRSFGNYSVGSNSAGENPLESSSDVGYSVGTRSFGNYSVGSKSADIYRLGSRSDKDYISGARSFGNNSVGSRSAKDYSRKSRSDGKYSGESSVDYSKSASDMSRQEDLFTRTKSLSKMDTSTNGLYLSSSNVHGMDISKESYAKEHSYLEDQIVPNRQDKSEISNDSLNIDYSRTSVPGNDSPGNRRRKSSVRSTSKSPRDRLPRKRSSLFNASVGSDNNSLSVTKESPISVHDMKKSPHRLGRNIDLFNISTWRNSLDIDANEGFTGIKSLQYVPPVTVINKPLPITKLTESPYKFRPRKPNLALTQLTESPYKFRSKPNEDIGRIRIPSDKENDLYVHRNCGATQSARRSLPTKPLYLKEAPNEYNGHQANTRRKSDIPSTFPCYMYSSDGETEEDSPGHRQHRDPAKSGKARQVLGALENTPGFSPIIVPEELHRVKSVEFLGKVIKPVVSTPLSGHRLNNSYQQLDVSVECFSTVEV</sequence>
<evidence type="ECO:0000256" key="1">
    <source>
        <dbReference type="ARBA" id="ARBA00004651"/>
    </source>
</evidence>
<evidence type="ECO:0000313" key="9">
    <source>
        <dbReference type="EMBL" id="OWF48620.1"/>
    </source>
</evidence>
<comment type="similarity">
    <text evidence="2 7">Belongs to the XK family.</text>
</comment>
<protein>
    <recommendedName>
        <fullName evidence="7">XK-related protein</fullName>
    </recommendedName>
</protein>
<evidence type="ECO:0000256" key="4">
    <source>
        <dbReference type="ARBA" id="ARBA00022692"/>
    </source>
</evidence>
<dbReference type="InterPro" id="IPR050895">
    <property type="entry name" value="XK-related_scramblase"/>
</dbReference>
<feature type="compositionally biased region" description="Polar residues" evidence="8">
    <location>
        <begin position="626"/>
        <end position="649"/>
    </location>
</feature>
<dbReference type="PANTHER" id="PTHR16024:SF28">
    <property type="entry name" value="XK-RELATED PROTEIN"/>
    <property type="match status" value="1"/>
</dbReference>
<accession>A0A210QIQ4</accession>
<keyword evidence="5 7" id="KW-1133">Transmembrane helix</keyword>
<dbReference type="PANTHER" id="PTHR16024">
    <property type="entry name" value="XK-RELATED PROTEIN"/>
    <property type="match status" value="1"/>
</dbReference>
<dbReference type="Proteomes" id="UP000242188">
    <property type="component" value="Unassembled WGS sequence"/>
</dbReference>
<feature type="transmembrane region" description="Helical" evidence="7">
    <location>
        <begin position="148"/>
        <end position="166"/>
    </location>
</feature>
<feature type="compositionally biased region" description="Low complexity" evidence="8">
    <location>
        <begin position="839"/>
        <end position="850"/>
    </location>
</feature>
<feature type="compositionally biased region" description="Polar residues" evidence="8">
    <location>
        <begin position="1152"/>
        <end position="1165"/>
    </location>
</feature>
<keyword evidence="10" id="KW-1185">Reference proteome</keyword>
<dbReference type="GO" id="GO:0005886">
    <property type="term" value="C:plasma membrane"/>
    <property type="evidence" value="ECO:0007669"/>
    <property type="project" value="UniProtKB-SubCell"/>
</dbReference>
<feature type="transmembrane region" description="Helical" evidence="7">
    <location>
        <begin position="12"/>
        <end position="37"/>
    </location>
</feature>
<feature type="compositionally biased region" description="Polar residues" evidence="8">
    <location>
        <begin position="493"/>
        <end position="504"/>
    </location>
</feature>
<dbReference type="OrthoDB" id="6356248at2759"/>
<feature type="region of interest" description="Disordered" evidence="8">
    <location>
        <begin position="782"/>
        <end position="850"/>
    </location>
</feature>
<comment type="subcellular location">
    <subcellularLocation>
        <location evidence="1">Cell membrane</location>
        <topology evidence="1">Multi-pass membrane protein</topology>
    </subcellularLocation>
    <subcellularLocation>
        <location evidence="7">Membrane</location>
        <topology evidence="7">Multi-pass membrane protein</topology>
    </subcellularLocation>
</comment>
<evidence type="ECO:0000313" key="10">
    <source>
        <dbReference type="Proteomes" id="UP000242188"/>
    </source>
</evidence>
<keyword evidence="3" id="KW-1003">Cell membrane</keyword>
<feature type="transmembrane region" description="Helical" evidence="7">
    <location>
        <begin position="273"/>
        <end position="295"/>
    </location>
</feature>
<feature type="compositionally biased region" description="Polar residues" evidence="8">
    <location>
        <begin position="583"/>
        <end position="605"/>
    </location>
</feature>
<evidence type="ECO:0000256" key="2">
    <source>
        <dbReference type="ARBA" id="ARBA00008789"/>
    </source>
</evidence>
<feature type="region of interest" description="Disordered" evidence="8">
    <location>
        <begin position="1427"/>
        <end position="1476"/>
    </location>
</feature>
<feature type="compositionally biased region" description="Polar residues" evidence="8">
    <location>
        <begin position="910"/>
        <end position="931"/>
    </location>
</feature>
<evidence type="ECO:0000256" key="8">
    <source>
        <dbReference type="SAM" id="MobiDB-lite"/>
    </source>
</evidence>
<feature type="region of interest" description="Disordered" evidence="8">
    <location>
        <begin position="1214"/>
        <end position="1291"/>
    </location>
</feature>
<feature type="region of interest" description="Disordered" evidence="8">
    <location>
        <begin position="956"/>
        <end position="982"/>
    </location>
</feature>
<evidence type="ECO:0000256" key="7">
    <source>
        <dbReference type="RuleBase" id="RU910716"/>
    </source>
</evidence>
<organism evidence="9 10">
    <name type="scientific">Mizuhopecten yessoensis</name>
    <name type="common">Japanese scallop</name>
    <name type="synonym">Patinopecten yessoensis</name>
    <dbReference type="NCBI Taxonomy" id="6573"/>
    <lineage>
        <taxon>Eukaryota</taxon>
        <taxon>Metazoa</taxon>
        <taxon>Spiralia</taxon>
        <taxon>Lophotrochozoa</taxon>
        <taxon>Mollusca</taxon>
        <taxon>Bivalvia</taxon>
        <taxon>Autobranchia</taxon>
        <taxon>Pteriomorphia</taxon>
        <taxon>Pectinida</taxon>
        <taxon>Pectinoidea</taxon>
        <taxon>Pectinidae</taxon>
        <taxon>Mizuhopecten</taxon>
    </lineage>
</organism>